<reference evidence="15" key="1">
    <citation type="journal article" date="2019" name="Nat. Commun.">
        <title>Expansion of phycobilisome linker gene families in mesophilic red algae.</title>
        <authorList>
            <person name="Lee J."/>
            <person name="Kim D."/>
            <person name="Bhattacharya D."/>
            <person name="Yoon H.S."/>
        </authorList>
    </citation>
    <scope>NUCLEOTIDE SEQUENCE [LARGE SCALE GENOMIC DNA]</scope>
    <source>
        <strain evidence="15">CCMP 1328</strain>
    </source>
</reference>
<keyword evidence="8" id="KW-0378">Hydrolase</keyword>
<dbReference type="GO" id="GO:0009507">
    <property type="term" value="C:chloroplast"/>
    <property type="evidence" value="ECO:0007669"/>
    <property type="project" value="UniProtKB-SubCell"/>
</dbReference>
<proteinExistence type="inferred from homology"/>
<evidence type="ECO:0000256" key="11">
    <source>
        <dbReference type="ARBA" id="ARBA00023136"/>
    </source>
</evidence>
<evidence type="ECO:0000256" key="8">
    <source>
        <dbReference type="ARBA" id="ARBA00022801"/>
    </source>
</evidence>
<evidence type="ECO:0000256" key="6">
    <source>
        <dbReference type="ARBA" id="ARBA00022670"/>
    </source>
</evidence>
<organism evidence="14 15">
    <name type="scientific">Porphyridium purpureum</name>
    <name type="common">Red alga</name>
    <name type="synonym">Porphyridium cruentum</name>
    <dbReference type="NCBI Taxonomy" id="35688"/>
    <lineage>
        <taxon>Eukaryota</taxon>
        <taxon>Rhodophyta</taxon>
        <taxon>Bangiophyceae</taxon>
        <taxon>Porphyridiales</taxon>
        <taxon>Porphyridiaceae</taxon>
        <taxon>Porphyridium</taxon>
    </lineage>
</organism>
<keyword evidence="4" id="KW-0150">Chloroplast</keyword>
<feature type="transmembrane region" description="Helical" evidence="13">
    <location>
        <begin position="815"/>
        <end position="838"/>
    </location>
</feature>
<keyword evidence="14" id="KW-0482">Metalloprotease</keyword>
<dbReference type="Proteomes" id="UP000324585">
    <property type="component" value="Unassembled WGS sequence"/>
</dbReference>
<keyword evidence="5" id="KW-0934">Plastid</keyword>
<dbReference type="AlphaFoldDB" id="A0A5J4Z4I8"/>
<evidence type="ECO:0000256" key="4">
    <source>
        <dbReference type="ARBA" id="ARBA00022528"/>
    </source>
</evidence>
<feature type="transmembrane region" description="Helical" evidence="13">
    <location>
        <begin position="722"/>
        <end position="741"/>
    </location>
</feature>
<dbReference type="GO" id="GO:0016020">
    <property type="term" value="C:membrane"/>
    <property type="evidence" value="ECO:0007669"/>
    <property type="project" value="UniProtKB-SubCell"/>
</dbReference>
<evidence type="ECO:0000313" key="14">
    <source>
        <dbReference type="EMBL" id="KAA8498072.1"/>
    </source>
</evidence>
<keyword evidence="10 13" id="KW-1133">Transmembrane helix</keyword>
<feature type="compositionally biased region" description="Basic and acidic residues" evidence="12">
    <location>
        <begin position="20"/>
        <end position="37"/>
    </location>
</feature>
<evidence type="ECO:0000256" key="10">
    <source>
        <dbReference type="ARBA" id="ARBA00022989"/>
    </source>
</evidence>
<evidence type="ECO:0000256" key="2">
    <source>
        <dbReference type="ARBA" id="ARBA00004229"/>
    </source>
</evidence>
<dbReference type="PANTHER" id="PTHR31412:SF0">
    <property type="entry name" value="ZINC METALLOPROTEASE EGY1, CHLOROPLASTIC-RELATED"/>
    <property type="match status" value="1"/>
</dbReference>
<evidence type="ECO:0000256" key="3">
    <source>
        <dbReference type="ARBA" id="ARBA00007931"/>
    </source>
</evidence>
<feature type="transmembrane region" description="Helical" evidence="13">
    <location>
        <begin position="785"/>
        <end position="803"/>
    </location>
</feature>
<dbReference type="GO" id="GO:0008237">
    <property type="term" value="F:metallopeptidase activity"/>
    <property type="evidence" value="ECO:0007669"/>
    <property type="project" value="UniProtKB-KW"/>
</dbReference>
<keyword evidence="15" id="KW-1185">Reference proteome</keyword>
<keyword evidence="11 13" id="KW-0472">Membrane</keyword>
<evidence type="ECO:0000256" key="9">
    <source>
        <dbReference type="ARBA" id="ARBA00022946"/>
    </source>
</evidence>
<evidence type="ECO:0000256" key="7">
    <source>
        <dbReference type="ARBA" id="ARBA00022692"/>
    </source>
</evidence>
<protein>
    <submittedName>
        <fullName evidence="14">Putative zinc metalloprotease EGY2, chloroplastic</fullName>
    </submittedName>
</protein>
<dbReference type="InterPro" id="IPR044838">
    <property type="entry name" value="EGY1-like"/>
</dbReference>
<comment type="subcellular location">
    <subcellularLocation>
        <location evidence="1">Membrane</location>
        <topology evidence="1">Multi-pass membrane protein</topology>
    </subcellularLocation>
    <subcellularLocation>
        <location evidence="2">Plastid</location>
        <location evidence="2">Chloroplast</location>
    </subcellularLocation>
</comment>
<comment type="caution">
    <text evidence="14">The sequence shown here is derived from an EMBL/GenBank/DDBJ whole genome shotgun (WGS) entry which is preliminary data.</text>
</comment>
<keyword evidence="6 14" id="KW-0645">Protease</keyword>
<evidence type="ECO:0000256" key="13">
    <source>
        <dbReference type="SAM" id="Phobius"/>
    </source>
</evidence>
<dbReference type="EMBL" id="VRMN01000001">
    <property type="protein sequence ID" value="KAA8498072.1"/>
    <property type="molecule type" value="Genomic_DNA"/>
</dbReference>
<feature type="transmembrane region" description="Helical" evidence="13">
    <location>
        <begin position="652"/>
        <end position="676"/>
    </location>
</feature>
<evidence type="ECO:0000256" key="12">
    <source>
        <dbReference type="SAM" id="MobiDB-lite"/>
    </source>
</evidence>
<sequence>MRARIAVSSRPPNRAASLHMSDDSASETRAERGRNEARERLLKEAERLRALSEQASLDALRSETEALKRKIELEKLKTEKLRREAEVSKSSSTARDVKGEVKEVESILRAASASEDLARSAAEWTGSAGRLGIDLTTGKPDSMDDTESIIRLYEERLGVNLSKEQKARALQNWPSNEMWNSSASTAFFYELLTDEQKLDCEMKVAAILSQWCLDVSSALSQNRYLAEFFTSLSEEQETKVSDFLTKGSIHIDDSAFADEFLKMLDESQKMLVREYWESLTNEEKLDLAELRRGMDWTLRDDTKIQQLVNKTPMEVPTYFSGRREHQLTKVASAAEQESAEENLLVSFVREGSEVSVKVTDAESIRDAWASIIATRGYAPPVESGDSASVASSMANRKRAQDGTGQGALSTLRDRWSTTLGNSEFGDALPKFDDDSCIKMLESVFLTHPSFTPKTLEISFRIDRLTFVGLLDGRVSPSFFLLDLETCLARSGLQNTARVFLMPSPNAAPVAEPAGSEGGSGGVDEAEPSKMEVCVIVIPKDDVPKQDGLSAAIRVSSSLLSLLTTWIYASSVYGFDLSMVDSLAALKDLSVTTAPVWAPLLGSVFAGDLAARALASTRNIQFGYSLFLPSLQIGLFGRTMYFEKCFPRARADVFDFVAASQLTSGLVGFGLFLSGLIMTGNASDSVDTFPLVSSAIFQGSWLSHTLAHAILPAMDFSVEAIHMHPFVVAGYTTLLVNALNMIPIGSIEGGLISLSLFGRENISTVTVISFIAAIACILLNVSEVLFVWIVLIVLTGLTACSFPTQDEITPPSTTRYVLGGLMFSAAAFFLLPVVPLDFVSKLF</sequence>
<feature type="transmembrane region" description="Helical" evidence="13">
    <location>
        <begin position="621"/>
        <end position="640"/>
    </location>
</feature>
<comment type="similarity">
    <text evidence="3">Belongs to the peptidase M50B family.</text>
</comment>
<accession>A0A5J4Z4I8</accession>
<feature type="transmembrane region" description="Helical" evidence="13">
    <location>
        <begin position="761"/>
        <end position="778"/>
    </location>
</feature>
<name>A0A5J4Z4I8_PORPP</name>
<dbReference type="GO" id="GO:0006508">
    <property type="term" value="P:proteolysis"/>
    <property type="evidence" value="ECO:0007669"/>
    <property type="project" value="UniProtKB-KW"/>
</dbReference>
<keyword evidence="7 13" id="KW-0812">Transmembrane</keyword>
<keyword evidence="9" id="KW-0809">Transit peptide</keyword>
<feature type="region of interest" description="Disordered" evidence="12">
    <location>
        <begin position="1"/>
        <end position="37"/>
    </location>
</feature>
<gene>
    <name evidence="14" type="ORF">FVE85_5657</name>
</gene>
<dbReference type="OrthoDB" id="195057at2759"/>
<evidence type="ECO:0000256" key="5">
    <source>
        <dbReference type="ARBA" id="ARBA00022640"/>
    </source>
</evidence>
<evidence type="ECO:0000256" key="1">
    <source>
        <dbReference type="ARBA" id="ARBA00004141"/>
    </source>
</evidence>
<dbReference type="PANTHER" id="PTHR31412">
    <property type="entry name" value="ZINC METALLOPROTEASE EGY1"/>
    <property type="match status" value="1"/>
</dbReference>
<evidence type="ECO:0000313" key="15">
    <source>
        <dbReference type="Proteomes" id="UP000324585"/>
    </source>
</evidence>